<dbReference type="PANTHER" id="PTHR13767">
    <property type="entry name" value="TRNA-PSEUDOURIDINE SYNTHASE"/>
    <property type="match status" value="1"/>
</dbReference>
<reference evidence="7 8" key="1">
    <citation type="submission" date="2017-08" db="EMBL/GenBank/DDBJ databases">
        <title>The complete genome sequence of a Mycoplasma hyopneumoniae isolate in Korea.</title>
        <authorList>
            <person name="Han J."/>
            <person name="Lee N."/>
        </authorList>
    </citation>
    <scope>NUCLEOTIDE SEQUENCE [LARGE SCALE GENOMIC DNA]</scope>
    <source>
        <strain evidence="7 8">KM014</strain>
    </source>
</reference>
<sequence>MITFLYKPKKISSAKFLRQWSKTNLIKKAGHAGTLDPLASGLLLVATEDDTKLLQYLDQKTKTYLAKIQFGFWSTTYDAEGQIYPVEQAIKVTKDNLEQALNRLSESQKQVPPVFSSKKVSGKSAYHYARQGKQIELKPISIKISKTILINFDEKLQNCVIMWQVSRGCYIRSLADDLGKMLKTRAYLSDLERTKIGNFDKKFLNQSLKPQDLFDLQQVKLDLENLELLLQGKKINYFAKNSELNTLIFKDEVVGFGKIINNVLITKKLFGNRIKKIINT</sequence>
<evidence type="ECO:0000313" key="7">
    <source>
        <dbReference type="EMBL" id="ASU14441.1"/>
    </source>
</evidence>
<protein>
    <recommendedName>
        <fullName evidence="5">tRNA pseudouridine synthase B</fullName>
        <ecNumber evidence="5">5.4.99.25</ecNumber>
    </recommendedName>
    <alternativeName>
        <fullName evidence="5">tRNA pseudouridine(55) synthase</fullName>
        <shortName evidence="5">Psi55 synthase</shortName>
    </alternativeName>
    <alternativeName>
        <fullName evidence="5">tRNA pseudouridylate synthase</fullName>
    </alternativeName>
    <alternativeName>
        <fullName evidence="5">tRNA-uridine isomerase</fullName>
    </alternativeName>
</protein>
<dbReference type="Pfam" id="PF01509">
    <property type="entry name" value="TruB_N"/>
    <property type="match status" value="1"/>
</dbReference>
<dbReference type="InterPro" id="IPR002501">
    <property type="entry name" value="PsdUridine_synth_N"/>
</dbReference>
<comment type="similarity">
    <text evidence="2 5">Belongs to the pseudouridine synthase TruB family. Type 1 subfamily.</text>
</comment>
<evidence type="ECO:0000256" key="1">
    <source>
        <dbReference type="ARBA" id="ARBA00000385"/>
    </source>
</evidence>
<accession>A0A223MA50</accession>
<gene>
    <name evidence="5 7" type="primary">truB</name>
    <name evidence="7" type="ORF">CIB43_00550</name>
</gene>
<dbReference type="InterPro" id="IPR020103">
    <property type="entry name" value="PsdUridine_synth_cat_dom_sf"/>
</dbReference>
<dbReference type="RefSeq" id="WP_094521635.1">
    <property type="nucleotide sequence ID" value="NZ_CP098241.1"/>
</dbReference>
<organism evidence="7 8">
    <name type="scientific">Mesomycoplasma hyopneumoniae</name>
    <name type="common">Mycoplasma hyopneumoniae</name>
    <dbReference type="NCBI Taxonomy" id="2099"/>
    <lineage>
        <taxon>Bacteria</taxon>
        <taxon>Bacillati</taxon>
        <taxon>Mycoplasmatota</taxon>
        <taxon>Mycoplasmoidales</taxon>
        <taxon>Metamycoplasmataceae</taxon>
        <taxon>Mesomycoplasma</taxon>
    </lineage>
</organism>
<name>A0A223MA50_MESHO</name>
<proteinExistence type="inferred from homology"/>
<dbReference type="GO" id="GO:0160148">
    <property type="term" value="F:tRNA pseudouridine(55) synthase activity"/>
    <property type="evidence" value="ECO:0007669"/>
    <property type="project" value="UniProtKB-EC"/>
</dbReference>
<dbReference type="Proteomes" id="UP000215452">
    <property type="component" value="Chromosome"/>
</dbReference>
<evidence type="ECO:0000259" key="6">
    <source>
        <dbReference type="Pfam" id="PF01509"/>
    </source>
</evidence>
<evidence type="ECO:0000256" key="3">
    <source>
        <dbReference type="ARBA" id="ARBA00022694"/>
    </source>
</evidence>
<dbReference type="EMBL" id="CP022714">
    <property type="protein sequence ID" value="ASU14441.1"/>
    <property type="molecule type" value="Genomic_DNA"/>
</dbReference>
<dbReference type="InterPro" id="IPR014780">
    <property type="entry name" value="tRNA_psdUridine_synth_TruB"/>
</dbReference>
<feature type="domain" description="Pseudouridine synthase II N-terminal" evidence="6">
    <location>
        <begin position="26"/>
        <end position="171"/>
    </location>
</feature>
<evidence type="ECO:0000256" key="2">
    <source>
        <dbReference type="ARBA" id="ARBA00005642"/>
    </source>
</evidence>
<dbReference type="EC" id="5.4.99.25" evidence="5"/>
<feature type="active site" description="Nucleophile" evidence="5">
    <location>
        <position position="36"/>
    </location>
</feature>
<dbReference type="PANTHER" id="PTHR13767:SF2">
    <property type="entry name" value="PSEUDOURIDYLATE SYNTHASE TRUB1"/>
    <property type="match status" value="1"/>
</dbReference>
<comment type="function">
    <text evidence="5">Responsible for synthesis of pseudouridine from uracil-55 in the psi GC loop of transfer RNAs.</text>
</comment>
<evidence type="ECO:0000256" key="4">
    <source>
        <dbReference type="ARBA" id="ARBA00023235"/>
    </source>
</evidence>
<dbReference type="AlphaFoldDB" id="A0A223MA50"/>
<keyword evidence="4 5" id="KW-0413">Isomerase</keyword>
<dbReference type="CDD" id="cd02573">
    <property type="entry name" value="PseudoU_synth_EcTruB"/>
    <property type="match status" value="1"/>
</dbReference>
<dbReference type="GO" id="GO:0031119">
    <property type="term" value="P:tRNA pseudouridine synthesis"/>
    <property type="evidence" value="ECO:0007669"/>
    <property type="project" value="UniProtKB-UniRule"/>
</dbReference>
<dbReference type="GO" id="GO:0003723">
    <property type="term" value="F:RNA binding"/>
    <property type="evidence" value="ECO:0007669"/>
    <property type="project" value="InterPro"/>
</dbReference>
<dbReference type="NCBIfam" id="TIGR00431">
    <property type="entry name" value="TruB"/>
    <property type="match status" value="1"/>
</dbReference>
<comment type="catalytic activity">
    <reaction evidence="1 5">
        <text>uridine(55) in tRNA = pseudouridine(55) in tRNA</text>
        <dbReference type="Rhea" id="RHEA:42532"/>
        <dbReference type="Rhea" id="RHEA-COMP:10101"/>
        <dbReference type="Rhea" id="RHEA-COMP:10102"/>
        <dbReference type="ChEBI" id="CHEBI:65314"/>
        <dbReference type="ChEBI" id="CHEBI:65315"/>
        <dbReference type="EC" id="5.4.99.25"/>
    </reaction>
</comment>
<dbReference type="GO" id="GO:1990481">
    <property type="term" value="P:mRNA pseudouridine synthesis"/>
    <property type="evidence" value="ECO:0007669"/>
    <property type="project" value="TreeGrafter"/>
</dbReference>
<evidence type="ECO:0000256" key="5">
    <source>
        <dbReference type="HAMAP-Rule" id="MF_01080"/>
    </source>
</evidence>
<dbReference type="Gene3D" id="3.30.2350.10">
    <property type="entry name" value="Pseudouridine synthase"/>
    <property type="match status" value="1"/>
</dbReference>
<dbReference type="HAMAP" id="MF_01080">
    <property type="entry name" value="TruB_bact"/>
    <property type="match status" value="1"/>
</dbReference>
<dbReference type="SUPFAM" id="SSF55120">
    <property type="entry name" value="Pseudouridine synthase"/>
    <property type="match status" value="1"/>
</dbReference>
<evidence type="ECO:0000313" key="8">
    <source>
        <dbReference type="Proteomes" id="UP000215452"/>
    </source>
</evidence>
<keyword evidence="3 5" id="KW-0819">tRNA processing</keyword>